<protein>
    <submittedName>
        <fullName evidence="3">Synaptic functional regulator FMR1-like</fullName>
    </submittedName>
</protein>
<dbReference type="InterPro" id="IPR041560">
    <property type="entry name" value="Tudor_FRM1"/>
</dbReference>
<dbReference type="GO" id="GO:0045182">
    <property type="term" value="F:translation regulator activity"/>
    <property type="evidence" value="ECO:0007669"/>
    <property type="project" value="TreeGrafter"/>
</dbReference>
<dbReference type="Gene3D" id="2.30.30.140">
    <property type="match status" value="2"/>
</dbReference>
<dbReference type="Pfam" id="PF18336">
    <property type="entry name" value="Tudor_FRX1"/>
    <property type="match status" value="1"/>
</dbReference>
<proteinExistence type="predicted"/>
<name>A0AAJ7XIE6_PETMA</name>
<dbReference type="InterPro" id="IPR036612">
    <property type="entry name" value="KH_dom_type_1_sf"/>
</dbReference>
<dbReference type="GO" id="GO:0098793">
    <property type="term" value="C:presynapse"/>
    <property type="evidence" value="ECO:0007669"/>
    <property type="project" value="GOC"/>
</dbReference>
<evidence type="ECO:0000259" key="1">
    <source>
        <dbReference type="PROSITE" id="PS51641"/>
    </source>
</evidence>
<dbReference type="PROSITE" id="PS51641">
    <property type="entry name" value="AGENET_LIKE"/>
    <property type="match status" value="2"/>
</dbReference>
<organism evidence="2 3">
    <name type="scientific">Petromyzon marinus</name>
    <name type="common">Sea lamprey</name>
    <dbReference type="NCBI Taxonomy" id="7757"/>
    <lineage>
        <taxon>Eukaryota</taxon>
        <taxon>Metazoa</taxon>
        <taxon>Chordata</taxon>
        <taxon>Craniata</taxon>
        <taxon>Vertebrata</taxon>
        <taxon>Cyclostomata</taxon>
        <taxon>Hyperoartia</taxon>
        <taxon>Petromyzontiformes</taxon>
        <taxon>Petromyzontidae</taxon>
        <taxon>Petromyzon</taxon>
    </lineage>
</organism>
<dbReference type="GO" id="GO:0051028">
    <property type="term" value="P:mRNA transport"/>
    <property type="evidence" value="ECO:0007669"/>
    <property type="project" value="TreeGrafter"/>
</dbReference>
<dbReference type="GO" id="GO:0048170">
    <property type="term" value="P:positive regulation of long-term neuronal synaptic plasticity"/>
    <property type="evidence" value="ECO:0007669"/>
    <property type="project" value="TreeGrafter"/>
</dbReference>
<evidence type="ECO:0000313" key="2">
    <source>
        <dbReference type="Proteomes" id="UP001318040"/>
    </source>
</evidence>
<dbReference type="GO" id="GO:0048513">
    <property type="term" value="P:animal organ development"/>
    <property type="evidence" value="ECO:0007669"/>
    <property type="project" value="TreeGrafter"/>
</dbReference>
<dbReference type="InterPro" id="IPR040472">
    <property type="entry name" value="FMRP_KH0"/>
</dbReference>
<dbReference type="PANTHER" id="PTHR10603">
    <property type="entry name" value="FRAGILE X MENTAL RETARDATION SYNDROME-RELATED PROTEIN"/>
    <property type="match status" value="1"/>
</dbReference>
<dbReference type="GO" id="GO:0045727">
    <property type="term" value="P:positive regulation of translation"/>
    <property type="evidence" value="ECO:0007669"/>
    <property type="project" value="TreeGrafter"/>
</dbReference>
<dbReference type="GO" id="GO:0099577">
    <property type="term" value="P:regulation of translation at presynapse, modulating synaptic transmission"/>
    <property type="evidence" value="ECO:0007669"/>
    <property type="project" value="TreeGrafter"/>
</dbReference>
<gene>
    <name evidence="3" type="primary">LOC116956760</name>
</gene>
<dbReference type="GO" id="GO:0043488">
    <property type="term" value="P:regulation of mRNA stability"/>
    <property type="evidence" value="ECO:0007669"/>
    <property type="project" value="TreeGrafter"/>
</dbReference>
<dbReference type="Gene3D" id="3.30.1370.10">
    <property type="entry name" value="K Homology domain, type 1"/>
    <property type="match status" value="1"/>
</dbReference>
<dbReference type="FunFam" id="2.30.30.140:FF:000002">
    <property type="entry name" value="Fragile X mental retardation 1, isoform CRA_e"/>
    <property type="match status" value="1"/>
</dbReference>
<reference evidence="3" key="1">
    <citation type="submission" date="2025-08" db="UniProtKB">
        <authorList>
            <consortium name="RefSeq"/>
        </authorList>
    </citation>
    <scope>IDENTIFICATION</scope>
    <source>
        <tissue evidence="3">Sperm</tissue>
    </source>
</reference>
<dbReference type="GO" id="GO:0010494">
    <property type="term" value="C:cytoplasmic stress granule"/>
    <property type="evidence" value="ECO:0007669"/>
    <property type="project" value="TreeGrafter"/>
</dbReference>
<dbReference type="RefSeq" id="XP_032834428.1">
    <property type="nucleotide sequence ID" value="XM_032978537.1"/>
</dbReference>
<dbReference type="KEGG" id="pmrn:116956760"/>
<dbReference type="Proteomes" id="UP001318040">
    <property type="component" value="Chromosome 67"/>
</dbReference>
<dbReference type="InterPro" id="IPR008395">
    <property type="entry name" value="Agenet-like_dom"/>
</dbReference>
<feature type="domain" description="Agenet-like" evidence="1">
    <location>
        <begin position="64"/>
        <end position="116"/>
    </location>
</feature>
<dbReference type="GO" id="GO:0043005">
    <property type="term" value="C:neuron projection"/>
    <property type="evidence" value="ECO:0007669"/>
    <property type="project" value="TreeGrafter"/>
</dbReference>
<dbReference type="AlphaFoldDB" id="A0AAJ7XIE6"/>
<keyword evidence="2" id="KW-1185">Reference proteome</keyword>
<sequence>MEELAVEVRGSNGAFYKAFVKDVQEEKLTVAFENNWQPERQVAFQDARLPPPAGDDGREITENSDVEVFSRANEQEPCGWWLARVRMIKGDFFVIEYAVCEAAFSEIVTLERLRHLNPSQPLTASTFTRVEISVPEDIRHACESEELHRDFLKAVGAQSVSFNSTQGSLTILARDASVSRRVDMLSDIHFRGIRTKLLLKTSNQEASRQLEARRRLARACVLELRVSEHLLGLAVGAHEANLEAARGLGGVSAVETQPTGFRIYGESP</sequence>
<dbReference type="GO" id="GO:0005634">
    <property type="term" value="C:nucleus"/>
    <property type="evidence" value="ECO:0007669"/>
    <property type="project" value="TreeGrafter"/>
</dbReference>
<feature type="domain" description="Agenet-like" evidence="1">
    <location>
        <begin position="4"/>
        <end position="50"/>
    </location>
</feature>
<dbReference type="CDD" id="cd22425">
    <property type="entry name" value="KH_I_FMR1_FXR_rpt1"/>
    <property type="match status" value="1"/>
</dbReference>
<dbReference type="GO" id="GO:0003730">
    <property type="term" value="F:mRNA 3'-UTR binding"/>
    <property type="evidence" value="ECO:0007669"/>
    <property type="project" value="TreeGrafter"/>
</dbReference>
<accession>A0AAJ7XIE6</accession>
<evidence type="ECO:0000313" key="3">
    <source>
        <dbReference type="RefSeq" id="XP_032834428.1"/>
    </source>
</evidence>
<dbReference type="Pfam" id="PF05641">
    <property type="entry name" value="Agenet"/>
    <property type="match status" value="1"/>
</dbReference>
<dbReference type="Pfam" id="PF17904">
    <property type="entry name" value="KH_9"/>
    <property type="match status" value="1"/>
</dbReference>
<dbReference type="PANTHER" id="PTHR10603:SF7">
    <property type="entry name" value="FRAGILE X MESSENGER RIBONUCLEOPROTEIN 1 HOMOLOG"/>
    <property type="match status" value="1"/>
</dbReference>
<dbReference type="InterPro" id="IPR040148">
    <property type="entry name" value="FMR1"/>
</dbReference>